<dbReference type="InterPro" id="IPR013103">
    <property type="entry name" value="RVT_2"/>
</dbReference>
<keyword evidence="5" id="KW-0808">Transferase</keyword>
<dbReference type="GO" id="GO:0046872">
    <property type="term" value="F:metal ion binding"/>
    <property type="evidence" value="ECO:0007669"/>
    <property type="project" value="UniProtKB-KW"/>
</dbReference>
<evidence type="ECO:0000256" key="5">
    <source>
        <dbReference type="ARBA" id="ARBA00022679"/>
    </source>
</evidence>
<dbReference type="InterPro" id="IPR001584">
    <property type="entry name" value="Integrase_cat-core"/>
</dbReference>
<evidence type="ECO:0000256" key="4">
    <source>
        <dbReference type="ARBA" id="ARBA00022670"/>
    </source>
</evidence>
<keyword evidence="14" id="KW-0067">ATP-binding</keyword>
<evidence type="ECO:0000259" key="26">
    <source>
        <dbReference type="PROSITE" id="PS50994"/>
    </source>
</evidence>
<dbReference type="GO" id="GO:0003887">
    <property type="term" value="F:DNA-directed DNA polymerase activity"/>
    <property type="evidence" value="ECO:0007669"/>
    <property type="project" value="UniProtKB-KW"/>
</dbReference>
<dbReference type="CDD" id="cd09272">
    <property type="entry name" value="RNase_HI_RT_Ty1"/>
    <property type="match status" value="1"/>
</dbReference>
<evidence type="ECO:0000256" key="2">
    <source>
        <dbReference type="ARBA" id="ARBA00022578"/>
    </source>
</evidence>
<dbReference type="Pfam" id="PF00665">
    <property type="entry name" value="rve"/>
    <property type="match status" value="1"/>
</dbReference>
<dbReference type="Pfam" id="PF25597">
    <property type="entry name" value="SH3_retrovirus"/>
    <property type="match status" value="1"/>
</dbReference>
<keyword evidence="3" id="KW-1188">Viral release from host cell</keyword>
<evidence type="ECO:0000256" key="9">
    <source>
        <dbReference type="ARBA" id="ARBA00022741"/>
    </source>
</evidence>
<keyword evidence="22" id="KW-0511">Multifunctional enzyme</keyword>
<comment type="caution">
    <text evidence="27">The sequence shown here is derived from an EMBL/GenBank/DDBJ whole genome shotgun (WGS) entry which is preliminary data.</text>
</comment>
<dbReference type="InterPro" id="IPR039537">
    <property type="entry name" value="Retrotran_Ty1/copia-like"/>
</dbReference>
<keyword evidence="11" id="KW-0255">Endonuclease</keyword>
<keyword evidence="20" id="KW-0917">Virion maturation</keyword>
<evidence type="ECO:0000256" key="12">
    <source>
        <dbReference type="ARBA" id="ARBA00022777"/>
    </source>
</evidence>
<keyword evidence="8" id="KW-0479">Metal-binding</keyword>
<comment type="function">
    <text evidence="1">The aspartyl protease (PR) mediates the proteolytic cleavages of the Gag and Gag-Pol polyproteins after assembly of the VLP.</text>
</comment>
<evidence type="ECO:0000256" key="24">
    <source>
        <dbReference type="ARBA" id="ARBA00049244"/>
    </source>
</evidence>
<reference evidence="28" key="2">
    <citation type="journal article" date="2018" name="BMC Genomics">
        <title>Genomic insights into host adaptation between the wheat stripe rust pathogen (Puccinia striiformis f. sp. tritici) and the barley stripe rust pathogen (Puccinia striiformis f. sp. hordei).</title>
        <authorList>
            <person name="Xia C."/>
            <person name="Wang M."/>
            <person name="Yin C."/>
            <person name="Cornejo O.E."/>
            <person name="Hulbert S.H."/>
            <person name="Chen X."/>
        </authorList>
    </citation>
    <scope>NUCLEOTIDE SEQUENCE [LARGE SCALE GENOMIC DNA]</scope>
    <source>
        <strain evidence="28">93TX-2</strain>
    </source>
</reference>
<evidence type="ECO:0000256" key="11">
    <source>
        <dbReference type="ARBA" id="ARBA00022759"/>
    </source>
</evidence>
<evidence type="ECO:0000256" key="16">
    <source>
        <dbReference type="ARBA" id="ARBA00022884"/>
    </source>
</evidence>
<evidence type="ECO:0000256" key="20">
    <source>
        <dbReference type="ARBA" id="ARBA00023113"/>
    </source>
</evidence>
<name>A0A2S4WKH9_9BASI</name>
<gene>
    <name evidence="27" type="ORF">PSHT_01454</name>
</gene>
<keyword evidence="17" id="KW-0229">DNA integration</keyword>
<evidence type="ECO:0000256" key="17">
    <source>
        <dbReference type="ARBA" id="ARBA00022908"/>
    </source>
</evidence>
<protein>
    <recommendedName>
        <fullName evidence="26">Integrase catalytic domain-containing protein</fullName>
    </recommendedName>
</protein>
<evidence type="ECO:0000256" key="23">
    <source>
        <dbReference type="ARBA" id="ARBA00048173"/>
    </source>
</evidence>
<reference evidence="28" key="3">
    <citation type="journal article" date="2018" name="Mol. Plant Microbe Interact.">
        <title>Genome sequence resources for the wheat stripe rust pathogen (Puccinia striiformis f. sp. tritici) and the barley stripe rust pathogen (Puccinia striiformis f. sp. hordei).</title>
        <authorList>
            <person name="Xia C."/>
            <person name="Wang M."/>
            <person name="Yin C."/>
            <person name="Cornejo O.E."/>
            <person name="Hulbert S.H."/>
            <person name="Chen X."/>
        </authorList>
    </citation>
    <scope>NUCLEOTIDE SEQUENCE [LARGE SCALE GENOMIC DNA]</scope>
    <source>
        <strain evidence="28">93TX-2</strain>
    </source>
</reference>
<keyword evidence="9" id="KW-0547">Nucleotide-binding</keyword>
<dbReference type="Proteomes" id="UP000238274">
    <property type="component" value="Unassembled WGS sequence"/>
</dbReference>
<keyword evidence="28" id="KW-1185">Reference proteome</keyword>
<dbReference type="SUPFAM" id="SSF56672">
    <property type="entry name" value="DNA/RNA polymerases"/>
    <property type="match status" value="1"/>
</dbReference>
<dbReference type="Pfam" id="PF07727">
    <property type="entry name" value="RVT_2"/>
    <property type="match status" value="1"/>
</dbReference>
<dbReference type="Gene3D" id="3.30.420.10">
    <property type="entry name" value="Ribonuclease H-like superfamily/Ribonuclease H"/>
    <property type="match status" value="1"/>
</dbReference>
<evidence type="ECO:0000313" key="27">
    <source>
        <dbReference type="EMBL" id="POW22258.1"/>
    </source>
</evidence>
<dbReference type="GO" id="GO:0032196">
    <property type="term" value="P:transposition"/>
    <property type="evidence" value="ECO:0007669"/>
    <property type="project" value="UniProtKB-KW"/>
</dbReference>
<keyword evidence="10" id="KW-0064">Aspartyl protease</keyword>
<feature type="region of interest" description="Disordered" evidence="25">
    <location>
        <begin position="192"/>
        <end position="247"/>
    </location>
</feature>
<keyword evidence="7" id="KW-0540">Nuclease</keyword>
<feature type="domain" description="Integrase catalytic" evidence="26">
    <location>
        <begin position="469"/>
        <end position="646"/>
    </location>
</feature>
<evidence type="ECO:0000256" key="8">
    <source>
        <dbReference type="ARBA" id="ARBA00022723"/>
    </source>
</evidence>
<feature type="region of interest" description="Disordered" evidence="25">
    <location>
        <begin position="751"/>
        <end position="781"/>
    </location>
</feature>
<dbReference type="InterPro" id="IPR023000">
    <property type="entry name" value="Shikimate_kinase_CS"/>
</dbReference>
<sequence>MADNSKPNIPVLTEVNYLQWSMRITAPFTHRGLLKYVLEPSLHGLFGAPAEAVAKKHAETVDWLFQFISEEVFETVVTPDIVSNPHLIWANITSRFASASVNNKGRIWLKFIQYEYRGNLKVYITDMRKMLNELTMVSIGAPENILSFTILAKLSEDLYNVVNNIIMNEVICESPNAVLIKLQEMVYLDKSRQSKPVNKGPSKATDGQSESASALMHVTSSKKTKKKPKKTGNFCEPGKDGKPGKHNPDATLHDVDHCWQVHPERRPDFNSSNNPVTQLVEVDNGHESEVSLLLTHADEKPIVLDTGATHHMVNDASIFVPVSESNIRILTGGHKNFLNATAIGTAVLVNQDGDKMVLDNVLLVPALNRSLLSVTRLFERDLTITNAGQDKVVVMIDGHFKLSGSSKNNLLELSASHFEEINLASSCLFSSPVHPDWHVRLGHPNPQYQKILVPDSSLSECDICKMCKLKALPYGSNFKQVTQVLGTVHMDLVGPFSTRSTSGFVYFLTIIDQFSGYRTVKFLKSKGEAFDKFKEFKALAENQTGQKLRTIISDGGGEFINNDFKDLCASEGIEHHVSPAYNPQNNGMAERANQTILVKARCLLFQSKLPRSFRAEAVNTANQLANFTPSATRKMKIPYEIWTGRSVNLDVLRPFGCGTFSLIPTEKRKFKLLPTAERGIMLGYENDFSSYRVYKPTDRKVYRIRNVKFDENIFPGLKEHIPSEEEDLLVMDEPDDEEQIKLSQVESCKSSVTPEVHKDAAGDQSEVQPTKASTPAPEKLAKHNISSDISTDNILSVNRRGNSILVYLTENVEDNTPKLYMIQAINSADSSFWKKAIDKEVSNMEDHDVWVIVKKDDGQKRINCTWVFKVKKDQLNIPIEYKAQLCAKGFQQKKGFDYLDTYAPTGKMVSLRMSIIFALKHNLLFHQVNVKSAFLNAPLKEELYLNPPAGVEVPAGHVLKLQKAMYGLKQAPNAWHDTLTKWLFQVGFKRCDAEPCVFWRKGTFLYLHVDDLAIFSKNPSEFKEQIKARFQIKDLGESNLLLGTNVHQEPGAVTLSQRHYIDAQLERFELQHLYPSSTPMKPGGHLVQASRAERLAHLESGNNYRSLVGALNYLSVTTQPDITFAVSSLSQFLNSPGTAHWEAGVQVFWYLKGTRDIGLKFMKLSTEVDSLVGYADTDWASCPESRRSVSGNLVLLNGNVISWKSKKQPTLSLLSTEAEYKSVGDITKEVMWIKTLLKKIFNIKIAGPTQIFEDNQGAIALANDVSNHSNYKTKHMSLKHHFIRREIKNKSITLQYVRSNQMLADFLTKAVGKTSIKRALGALQLLCSLPKRL</sequence>
<keyword evidence="16" id="KW-0694">RNA-binding</keyword>
<proteinExistence type="predicted"/>
<evidence type="ECO:0000256" key="3">
    <source>
        <dbReference type="ARBA" id="ARBA00022612"/>
    </source>
</evidence>
<evidence type="ECO:0000256" key="19">
    <source>
        <dbReference type="ARBA" id="ARBA00022932"/>
    </source>
</evidence>
<dbReference type="InterPro" id="IPR054722">
    <property type="entry name" value="PolX-like_BBD"/>
</dbReference>
<dbReference type="GO" id="GO:0006508">
    <property type="term" value="P:proteolysis"/>
    <property type="evidence" value="ECO:0007669"/>
    <property type="project" value="UniProtKB-KW"/>
</dbReference>
<keyword evidence="12" id="KW-0418">Kinase</keyword>
<evidence type="ECO:0000256" key="22">
    <source>
        <dbReference type="ARBA" id="ARBA00023268"/>
    </source>
</evidence>
<keyword evidence="4" id="KW-0645">Protease</keyword>
<dbReference type="GO" id="GO:0004190">
    <property type="term" value="F:aspartic-type endopeptidase activity"/>
    <property type="evidence" value="ECO:0007669"/>
    <property type="project" value="UniProtKB-KW"/>
</dbReference>
<evidence type="ECO:0000256" key="10">
    <source>
        <dbReference type="ARBA" id="ARBA00022750"/>
    </source>
</evidence>
<evidence type="ECO:0000256" key="21">
    <source>
        <dbReference type="ARBA" id="ARBA00023172"/>
    </source>
</evidence>
<dbReference type="InterPro" id="IPR057670">
    <property type="entry name" value="SH3_retrovirus"/>
</dbReference>
<dbReference type="GO" id="GO:0003723">
    <property type="term" value="F:RNA binding"/>
    <property type="evidence" value="ECO:0007669"/>
    <property type="project" value="UniProtKB-KW"/>
</dbReference>
<keyword evidence="15" id="KW-0460">Magnesium</keyword>
<dbReference type="GO" id="GO:0005524">
    <property type="term" value="F:ATP binding"/>
    <property type="evidence" value="ECO:0007669"/>
    <property type="project" value="UniProtKB-KW"/>
</dbReference>
<dbReference type="PROSITE" id="PS01128">
    <property type="entry name" value="SHIKIMATE_KINASE"/>
    <property type="match status" value="1"/>
</dbReference>
<evidence type="ECO:0000256" key="1">
    <source>
        <dbReference type="ARBA" id="ARBA00002180"/>
    </source>
</evidence>
<dbReference type="OrthoDB" id="3344688at2759"/>
<keyword evidence="19" id="KW-0239">DNA-directed DNA polymerase</keyword>
<dbReference type="GO" id="GO:0016301">
    <property type="term" value="F:kinase activity"/>
    <property type="evidence" value="ECO:0007669"/>
    <property type="project" value="UniProtKB-KW"/>
</dbReference>
<dbReference type="GO" id="GO:0005634">
    <property type="term" value="C:nucleus"/>
    <property type="evidence" value="ECO:0007669"/>
    <property type="project" value="UniProtKB-ARBA"/>
</dbReference>
<evidence type="ECO:0000256" key="25">
    <source>
        <dbReference type="SAM" id="MobiDB-lite"/>
    </source>
</evidence>
<evidence type="ECO:0000256" key="15">
    <source>
        <dbReference type="ARBA" id="ARBA00022842"/>
    </source>
</evidence>
<keyword evidence="13" id="KW-0378">Hydrolase</keyword>
<evidence type="ECO:0000256" key="13">
    <source>
        <dbReference type="ARBA" id="ARBA00022801"/>
    </source>
</evidence>
<dbReference type="VEuPathDB" id="FungiDB:PSTT_15070"/>
<feature type="compositionally biased region" description="Basic residues" evidence="25">
    <location>
        <begin position="220"/>
        <end position="230"/>
    </location>
</feature>
<dbReference type="EMBL" id="PKSM01000011">
    <property type="protein sequence ID" value="POW22258.1"/>
    <property type="molecule type" value="Genomic_DNA"/>
</dbReference>
<dbReference type="GO" id="GO:0003964">
    <property type="term" value="F:RNA-directed DNA polymerase activity"/>
    <property type="evidence" value="ECO:0007669"/>
    <property type="project" value="UniProtKB-KW"/>
</dbReference>
<dbReference type="GO" id="GO:0015074">
    <property type="term" value="P:DNA integration"/>
    <property type="evidence" value="ECO:0007669"/>
    <property type="project" value="UniProtKB-KW"/>
</dbReference>
<dbReference type="InterPro" id="IPR036397">
    <property type="entry name" value="RNaseH_sf"/>
</dbReference>
<dbReference type="InterPro" id="IPR043502">
    <property type="entry name" value="DNA/RNA_pol_sf"/>
</dbReference>
<dbReference type="GO" id="GO:0006310">
    <property type="term" value="P:DNA recombination"/>
    <property type="evidence" value="ECO:0007669"/>
    <property type="project" value="UniProtKB-KW"/>
</dbReference>
<comment type="catalytic activity">
    <reaction evidence="23">
        <text>DNA(n) + a 2'-deoxyribonucleoside 5'-triphosphate = DNA(n+1) + diphosphate</text>
        <dbReference type="Rhea" id="RHEA:22508"/>
        <dbReference type="Rhea" id="RHEA-COMP:17339"/>
        <dbReference type="Rhea" id="RHEA-COMP:17340"/>
        <dbReference type="ChEBI" id="CHEBI:33019"/>
        <dbReference type="ChEBI" id="CHEBI:61560"/>
        <dbReference type="ChEBI" id="CHEBI:173112"/>
        <dbReference type="EC" id="2.7.7.49"/>
    </reaction>
</comment>
<dbReference type="SUPFAM" id="SSF53098">
    <property type="entry name" value="Ribonuclease H-like"/>
    <property type="match status" value="1"/>
</dbReference>
<dbReference type="PANTHER" id="PTHR42648">
    <property type="entry name" value="TRANSPOSASE, PUTATIVE-RELATED"/>
    <property type="match status" value="1"/>
</dbReference>
<evidence type="ECO:0000313" key="28">
    <source>
        <dbReference type="Proteomes" id="UP000238274"/>
    </source>
</evidence>
<reference evidence="27 28" key="1">
    <citation type="submission" date="2017-12" db="EMBL/GenBank/DDBJ databases">
        <title>Gene loss provides genomic basis for host adaptation in cereal stripe rust fungi.</title>
        <authorList>
            <person name="Xia C."/>
        </authorList>
    </citation>
    <scope>NUCLEOTIDE SEQUENCE [LARGE SCALE GENOMIC DNA]</scope>
    <source>
        <strain evidence="27 28">93TX-2</strain>
    </source>
</reference>
<keyword evidence="18" id="KW-0695">RNA-directed DNA polymerase</keyword>
<keyword evidence="6" id="KW-0548">Nucleotidyltransferase</keyword>
<dbReference type="GO" id="GO:0004519">
    <property type="term" value="F:endonuclease activity"/>
    <property type="evidence" value="ECO:0007669"/>
    <property type="project" value="UniProtKB-KW"/>
</dbReference>
<keyword evidence="21" id="KW-0233">DNA recombination</keyword>
<feature type="compositionally biased region" description="Basic and acidic residues" evidence="25">
    <location>
        <begin position="237"/>
        <end position="247"/>
    </location>
</feature>
<evidence type="ECO:0000256" key="18">
    <source>
        <dbReference type="ARBA" id="ARBA00022918"/>
    </source>
</evidence>
<evidence type="ECO:0000256" key="6">
    <source>
        <dbReference type="ARBA" id="ARBA00022695"/>
    </source>
</evidence>
<evidence type="ECO:0000256" key="14">
    <source>
        <dbReference type="ARBA" id="ARBA00022840"/>
    </source>
</evidence>
<dbReference type="PANTHER" id="PTHR42648:SF11">
    <property type="entry name" value="TRANSPOSON TY4-P GAG-POL POLYPROTEIN"/>
    <property type="match status" value="1"/>
</dbReference>
<dbReference type="PROSITE" id="PS50994">
    <property type="entry name" value="INTEGRASE"/>
    <property type="match status" value="1"/>
</dbReference>
<dbReference type="VEuPathDB" id="FungiDB:PSHT_01454"/>
<dbReference type="Pfam" id="PF22936">
    <property type="entry name" value="Pol_BBD"/>
    <property type="match status" value="1"/>
</dbReference>
<accession>A0A2S4WKH9</accession>
<comment type="catalytic activity">
    <reaction evidence="24">
        <text>DNA(n) + a 2'-deoxyribonucleoside 5'-triphosphate = DNA(n+1) + diphosphate</text>
        <dbReference type="Rhea" id="RHEA:22508"/>
        <dbReference type="Rhea" id="RHEA-COMP:17339"/>
        <dbReference type="Rhea" id="RHEA-COMP:17340"/>
        <dbReference type="ChEBI" id="CHEBI:33019"/>
        <dbReference type="ChEBI" id="CHEBI:61560"/>
        <dbReference type="ChEBI" id="CHEBI:173112"/>
        <dbReference type="EC" id="2.7.7.7"/>
    </reaction>
</comment>
<evidence type="ECO:0000256" key="7">
    <source>
        <dbReference type="ARBA" id="ARBA00022722"/>
    </source>
</evidence>
<organism evidence="27 28">
    <name type="scientific">Puccinia striiformis</name>
    <dbReference type="NCBI Taxonomy" id="27350"/>
    <lineage>
        <taxon>Eukaryota</taxon>
        <taxon>Fungi</taxon>
        <taxon>Dikarya</taxon>
        <taxon>Basidiomycota</taxon>
        <taxon>Pucciniomycotina</taxon>
        <taxon>Pucciniomycetes</taxon>
        <taxon>Pucciniales</taxon>
        <taxon>Pucciniaceae</taxon>
        <taxon>Puccinia</taxon>
    </lineage>
</organism>
<dbReference type="InterPro" id="IPR012337">
    <property type="entry name" value="RNaseH-like_sf"/>
</dbReference>
<keyword evidence="2" id="KW-0815">Transposition</keyword>